<dbReference type="InterPro" id="IPR007485">
    <property type="entry name" value="LPS_assembly_LptE"/>
</dbReference>
<dbReference type="STRING" id="1461694.ATO9_00665"/>
<reference evidence="2 3" key="1">
    <citation type="journal article" date="2015" name="Antonie Van Leeuwenhoek">
        <title>Pseudooceanicola atlanticus gen. nov. sp. nov., isolated from surface seawater of the Atlantic Ocean and reclassification of Oceanicola batsensis, Oceanicola marinus, Oceanicola nitratireducens, Oceanicola nanhaiensis, Oceanicola antarcticus and Oceanicola flagellatus, as Pseudooceanicola batsensis comb. nov., Pseudooceanicola marinus comb. nov., Pseudooceanicola nitratireducens comb. nov., Pseudooceanicola nanhaiensis comb. nov., Pseudooceanicola antarcticus comb. nov., and Pseudooceanicola flagellatus comb. nov.</title>
        <authorList>
            <person name="Lai Q."/>
            <person name="Li G."/>
            <person name="Liu X."/>
            <person name="Du Y."/>
            <person name="Sun F."/>
            <person name="Shao Z."/>
        </authorList>
    </citation>
    <scope>NUCLEOTIDE SEQUENCE [LARGE SCALE GENOMIC DNA]</scope>
    <source>
        <strain evidence="2 3">22II-s11g</strain>
    </source>
</reference>
<sequence>MSSCNRRKALAWLAATPVAVALSACGFTPAYGPAGGASRLTDRVEVSEPSTTETYLMTRHLEDRLGRTDTPDYRLSYDLALSEERIAITANNITRRFNLVGTATYKLETLDGRVITEGSVENFAGYSATGSTVATRAARRTAQERLTTILADDIVTRLIAAAPSA</sequence>
<accession>A0A0A0EI22</accession>
<feature type="signal peptide" evidence="1">
    <location>
        <begin position="1"/>
        <end position="23"/>
    </location>
</feature>
<dbReference type="EMBL" id="AQQX01000001">
    <property type="protein sequence ID" value="KGM50054.1"/>
    <property type="molecule type" value="Genomic_DNA"/>
</dbReference>
<evidence type="ECO:0000313" key="2">
    <source>
        <dbReference type="EMBL" id="KGM50054.1"/>
    </source>
</evidence>
<dbReference type="Pfam" id="PF04390">
    <property type="entry name" value="LptE"/>
    <property type="match status" value="1"/>
</dbReference>
<evidence type="ECO:0000313" key="3">
    <source>
        <dbReference type="Proteomes" id="UP000030004"/>
    </source>
</evidence>
<dbReference type="AlphaFoldDB" id="A0A0A0EI22"/>
<dbReference type="Proteomes" id="UP000030004">
    <property type="component" value="Unassembled WGS sequence"/>
</dbReference>
<protein>
    <recommendedName>
        <fullName evidence="4">Lipoprotein</fullName>
    </recommendedName>
</protein>
<evidence type="ECO:0000256" key="1">
    <source>
        <dbReference type="SAM" id="SignalP"/>
    </source>
</evidence>
<keyword evidence="1" id="KW-0732">Signal</keyword>
<comment type="caution">
    <text evidence="2">The sequence shown here is derived from an EMBL/GenBank/DDBJ whole genome shotgun (WGS) entry which is preliminary data.</text>
</comment>
<evidence type="ECO:0008006" key="4">
    <source>
        <dbReference type="Google" id="ProtNLM"/>
    </source>
</evidence>
<proteinExistence type="predicted"/>
<dbReference type="PROSITE" id="PS51257">
    <property type="entry name" value="PROKAR_LIPOPROTEIN"/>
    <property type="match status" value="1"/>
</dbReference>
<dbReference type="OrthoDB" id="7629596at2"/>
<organism evidence="2 3">
    <name type="scientific">Pseudooceanicola atlanticus</name>
    <dbReference type="NCBI Taxonomy" id="1461694"/>
    <lineage>
        <taxon>Bacteria</taxon>
        <taxon>Pseudomonadati</taxon>
        <taxon>Pseudomonadota</taxon>
        <taxon>Alphaproteobacteria</taxon>
        <taxon>Rhodobacterales</taxon>
        <taxon>Paracoccaceae</taxon>
        <taxon>Pseudooceanicola</taxon>
    </lineage>
</organism>
<dbReference type="RefSeq" id="WP_043743725.1">
    <property type="nucleotide sequence ID" value="NZ_AQQX01000001.1"/>
</dbReference>
<dbReference type="GO" id="GO:0019867">
    <property type="term" value="C:outer membrane"/>
    <property type="evidence" value="ECO:0007669"/>
    <property type="project" value="InterPro"/>
</dbReference>
<name>A0A0A0EI22_9RHOB</name>
<dbReference type="Gene3D" id="3.30.160.150">
    <property type="entry name" value="Lipoprotein like domain"/>
    <property type="match status" value="1"/>
</dbReference>
<feature type="chain" id="PRO_5001969125" description="Lipoprotein" evidence="1">
    <location>
        <begin position="24"/>
        <end position="165"/>
    </location>
</feature>
<dbReference type="InterPro" id="IPR006311">
    <property type="entry name" value="TAT_signal"/>
</dbReference>
<dbReference type="eggNOG" id="COG5468">
    <property type="taxonomic scope" value="Bacteria"/>
</dbReference>
<keyword evidence="3" id="KW-1185">Reference proteome</keyword>
<gene>
    <name evidence="2" type="ORF">ATO9_00665</name>
</gene>
<dbReference type="PROSITE" id="PS51318">
    <property type="entry name" value="TAT"/>
    <property type="match status" value="1"/>
</dbReference>
<dbReference type="GO" id="GO:0043165">
    <property type="term" value="P:Gram-negative-bacterium-type cell outer membrane assembly"/>
    <property type="evidence" value="ECO:0007669"/>
    <property type="project" value="InterPro"/>
</dbReference>